<organism evidence="1 2">
    <name type="scientific">Cucumis melo var. makuwa</name>
    <name type="common">Oriental melon</name>
    <dbReference type="NCBI Taxonomy" id="1194695"/>
    <lineage>
        <taxon>Eukaryota</taxon>
        <taxon>Viridiplantae</taxon>
        <taxon>Streptophyta</taxon>
        <taxon>Embryophyta</taxon>
        <taxon>Tracheophyta</taxon>
        <taxon>Spermatophyta</taxon>
        <taxon>Magnoliopsida</taxon>
        <taxon>eudicotyledons</taxon>
        <taxon>Gunneridae</taxon>
        <taxon>Pentapetalae</taxon>
        <taxon>rosids</taxon>
        <taxon>fabids</taxon>
        <taxon>Cucurbitales</taxon>
        <taxon>Cucurbitaceae</taxon>
        <taxon>Benincaseae</taxon>
        <taxon>Cucumis</taxon>
    </lineage>
</organism>
<proteinExistence type="predicted"/>
<dbReference type="Proteomes" id="UP000321393">
    <property type="component" value="Unassembled WGS sequence"/>
</dbReference>
<gene>
    <name evidence="1" type="ORF">E6C27_scaffold75G00140</name>
</gene>
<dbReference type="OrthoDB" id="1425037at2759"/>
<protein>
    <recommendedName>
        <fullName evidence="3">Envelope-like protein</fullName>
    </recommendedName>
</protein>
<name>A0A5A7TLS4_CUCMM</name>
<dbReference type="EMBL" id="SSTE01015881">
    <property type="protein sequence ID" value="KAA0042946.1"/>
    <property type="molecule type" value="Genomic_DNA"/>
</dbReference>
<sequence>MVRSWLTEDQLPNVSLSMKYAILHKIGIANWIPSRHASTVFGSLYLLAWYGGLCDSILSPLDAAGPASKTLALSPKLFQGAHVYDLQPEFCLAPSIGSTPKFLEAYVLSNARKNVVDLVLCELQHLLPSSSAAGSSS</sequence>
<evidence type="ECO:0008006" key="3">
    <source>
        <dbReference type="Google" id="ProtNLM"/>
    </source>
</evidence>
<evidence type="ECO:0000313" key="2">
    <source>
        <dbReference type="Proteomes" id="UP000321393"/>
    </source>
</evidence>
<comment type="caution">
    <text evidence="1">The sequence shown here is derived from an EMBL/GenBank/DDBJ whole genome shotgun (WGS) entry which is preliminary data.</text>
</comment>
<evidence type="ECO:0000313" key="1">
    <source>
        <dbReference type="EMBL" id="KAA0042946.1"/>
    </source>
</evidence>
<accession>A0A5A7TLS4</accession>
<reference evidence="1 2" key="1">
    <citation type="submission" date="2019-08" db="EMBL/GenBank/DDBJ databases">
        <title>Draft genome sequences of two oriental melons (Cucumis melo L. var makuwa).</title>
        <authorList>
            <person name="Kwon S.-Y."/>
        </authorList>
    </citation>
    <scope>NUCLEOTIDE SEQUENCE [LARGE SCALE GENOMIC DNA]</scope>
    <source>
        <strain evidence="2">cv. SW 3</strain>
        <tissue evidence="1">Leaf</tissue>
    </source>
</reference>
<dbReference type="AlphaFoldDB" id="A0A5A7TLS4"/>